<dbReference type="EMBL" id="BKAJ01000018">
    <property type="protein sequence ID" value="GEP53863.1"/>
    <property type="molecule type" value="Genomic_DNA"/>
</dbReference>
<gene>
    <name evidence="2" type="ORF">RSO01_10290</name>
</gene>
<name>A0A512N4H6_9HYPH</name>
<evidence type="ECO:0000259" key="1">
    <source>
        <dbReference type="Pfam" id="PF07746"/>
    </source>
</evidence>
<accession>A0A512N4H6</accession>
<proteinExistence type="predicted"/>
<dbReference type="AlphaFoldDB" id="A0A512N4H6"/>
<dbReference type="InterPro" id="IPR036622">
    <property type="entry name" value="LigA_sf"/>
</dbReference>
<dbReference type="OrthoDB" id="8685817at2"/>
<dbReference type="Gene3D" id="1.10.700.10">
    <property type="entry name" value="Dioxygenase LigAB, LigA subunit"/>
    <property type="match status" value="1"/>
</dbReference>
<evidence type="ECO:0000313" key="3">
    <source>
        <dbReference type="Proteomes" id="UP000321058"/>
    </source>
</evidence>
<dbReference type="Pfam" id="PF07746">
    <property type="entry name" value="LigA"/>
    <property type="match status" value="1"/>
</dbReference>
<organism evidence="2 3">
    <name type="scientific">Reyranella soli</name>
    <dbReference type="NCBI Taxonomy" id="1230389"/>
    <lineage>
        <taxon>Bacteria</taxon>
        <taxon>Pseudomonadati</taxon>
        <taxon>Pseudomonadota</taxon>
        <taxon>Alphaproteobacteria</taxon>
        <taxon>Hyphomicrobiales</taxon>
        <taxon>Reyranellaceae</taxon>
        <taxon>Reyranella</taxon>
    </lineage>
</organism>
<keyword evidence="3" id="KW-1185">Reference proteome</keyword>
<comment type="caution">
    <text evidence="2">The sequence shown here is derived from an EMBL/GenBank/DDBJ whole genome shotgun (WGS) entry which is preliminary data.</text>
</comment>
<dbReference type="Proteomes" id="UP000321058">
    <property type="component" value="Unassembled WGS sequence"/>
</dbReference>
<dbReference type="SUPFAM" id="SSF48076">
    <property type="entry name" value="LigA subunit of an aromatic-ring-opening dioxygenase LigAB"/>
    <property type="match status" value="1"/>
</dbReference>
<sequence length="102" mass="11187">MGLEKFDPALAVHDLIQDLKWSVELRAEFAANEAAVLDCYPLRQDERRAIETRNFLALYDMGLHPYLGGQLARLIFGNEAGKGATVAVNKLVESLQGKGSVA</sequence>
<protein>
    <recommendedName>
        <fullName evidence="1">Extradiol ring-cleavage dioxygenase LigAB LigA subunit domain-containing protein</fullName>
    </recommendedName>
</protein>
<dbReference type="RefSeq" id="WP_147146892.1">
    <property type="nucleotide sequence ID" value="NZ_BKAJ01000018.1"/>
</dbReference>
<evidence type="ECO:0000313" key="2">
    <source>
        <dbReference type="EMBL" id="GEP53863.1"/>
    </source>
</evidence>
<feature type="domain" description="Extradiol ring-cleavage dioxygenase LigAB LigA subunit" evidence="1">
    <location>
        <begin position="22"/>
        <end position="74"/>
    </location>
</feature>
<reference evidence="2 3" key="1">
    <citation type="submission" date="2019-07" db="EMBL/GenBank/DDBJ databases">
        <title>Whole genome shotgun sequence of Reyranella soli NBRC 108950.</title>
        <authorList>
            <person name="Hosoyama A."/>
            <person name="Uohara A."/>
            <person name="Ohji S."/>
            <person name="Ichikawa N."/>
        </authorList>
    </citation>
    <scope>NUCLEOTIDE SEQUENCE [LARGE SCALE GENOMIC DNA]</scope>
    <source>
        <strain evidence="2 3">NBRC 108950</strain>
    </source>
</reference>
<dbReference type="InterPro" id="IPR011986">
    <property type="entry name" value="Xdiol_dOase_LigA"/>
</dbReference>